<name>A0AAN8EZ60_TRICO</name>
<keyword evidence="2" id="KW-1185">Reference proteome</keyword>
<organism evidence="1 2">
    <name type="scientific">Trichostrongylus colubriformis</name>
    <name type="common">Black scour worm</name>
    <dbReference type="NCBI Taxonomy" id="6319"/>
    <lineage>
        <taxon>Eukaryota</taxon>
        <taxon>Metazoa</taxon>
        <taxon>Ecdysozoa</taxon>
        <taxon>Nematoda</taxon>
        <taxon>Chromadorea</taxon>
        <taxon>Rhabditida</taxon>
        <taxon>Rhabditina</taxon>
        <taxon>Rhabditomorpha</taxon>
        <taxon>Strongyloidea</taxon>
        <taxon>Trichostrongylidae</taxon>
        <taxon>Trichostrongylus</taxon>
    </lineage>
</organism>
<gene>
    <name evidence="1" type="ORF">GCK32_016213</name>
</gene>
<evidence type="ECO:0000313" key="1">
    <source>
        <dbReference type="EMBL" id="KAK5969945.1"/>
    </source>
</evidence>
<sequence length="171" mass="19039">MDIASRVVSAMTRVANEPPEKAKPAKVGMVVDVSDAKFIGGLIPSLVEKQLYPYSRPEFLYFSEDEILLSADQCIRPVLCPKYPSKMPLYAGYAEVINAGKTVQNEDQASARMITLVQQGHEAEEAKELEHSSNPHARPLVSEPKPHSLQFSTVTPDQEQHLWQVVAYMNT</sequence>
<accession>A0AAN8EZ60</accession>
<dbReference type="EMBL" id="WIXE01019548">
    <property type="protein sequence ID" value="KAK5969945.1"/>
    <property type="molecule type" value="Genomic_DNA"/>
</dbReference>
<comment type="caution">
    <text evidence="1">The sequence shown here is derived from an EMBL/GenBank/DDBJ whole genome shotgun (WGS) entry which is preliminary data.</text>
</comment>
<dbReference type="Proteomes" id="UP001331761">
    <property type="component" value="Unassembled WGS sequence"/>
</dbReference>
<protein>
    <submittedName>
        <fullName evidence="1">Protein phosphatase 1M</fullName>
    </submittedName>
</protein>
<dbReference type="AlphaFoldDB" id="A0AAN8EZ60"/>
<evidence type="ECO:0000313" key="2">
    <source>
        <dbReference type="Proteomes" id="UP001331761"/>
    </source>
</evidence>
<reference evidence="1 2" key="1">
    <citation type="submission" date="2019-10" db="EMBL/GenBank/DDBJ databases">
        <title>Assembly and Annotation for the nematode Trichostrongylus colubriformis.</title>
        <authorList>
            <person name="Martin J."/>
        </authorList>
    </citation>
    <scope>NUCLEOTIDE SEQUENCE [LARGE SCALE GENOMIC DNA]</scope>
    <source>
        <strain evidence="1">G859</strain>
        <tissue evidence="1">Whole worm</tissue>
    </source>
</reference>
<proteinExistence type="predicted"/>